<reference evidence="3" key="1">
    <citation type="submission" date="2020-02" db="EMBL/GenBank/DDBJ databases">
        <authorList>
            <person name="Meier V. D."/>
        </authorList>
    </citation>
    <scope>NUCLEOTIDE SEQUENCE</scope>
    <source>
        <strain evidence="3">AVDCRST_MAG17</strain>
    </source>
</reference>
<proteinExistence type="inferred from homology"/>
<dbReference type="GO" id="GO:0035556">
    <property type="term" value="P:intracellular signal transduction"/>
    <property type="evidence" value="ECO:0007669"/>
    <property type="project" value="InterPro"/>
</dbReference>
<dbReference type="CDD" id="cd07302">
    <property type="entry name" value="CHD"/>
    <property type="match status" value="1"/>
</dbReference>
<sequence length="269" mass="29376">MAPQLPRPQNLASRVRAGAGWASERPDLMRAVRMFRDFLPGDADFGDPYSTAGNEPAQVVGRRLWAINRSGWSAAGEAGLAFLQVAEWVTRRDQAREETRDVAIVFTDLVGFSSWALEAGDDQSIELLRRVGATVEGCIEAHGGRLIKRLGDGVMAVFEEPADALIAMHEAIERVADLRADGYRVQMRAGLHVGQARRLGGDYLGVDVNIASRICEDAEEGEALISHPALDRLDGAPVRVRGRRTVERAGVPRDLKVYVVELDGHRGSD</sequence>
<dbReference type="InterPro" id="IPR001054">
    <property type="entry name" value="A/G_cyclase"/>
</dbReference>
<dbReference type="Pfam" id="PF00211">
    <property type="entry name" value="Guanylate_cyc"/>
    <property type="match status" value="1"/>
</dbReference>
<dbReference type="Gene3D" id="3.30.70.1230">
    <property type="entry name" value="Nucleotide cyclase"/>
    <property type="match status" value="1"/>
</dbReference>
<dbReference type="EMBL" id="CADCVV010000019">
    <property type="protein sequence ID" value="CAA9483508.1"/>
    <property type="molecule type" value="Genomic_DNA"/>
</dbReference>
<dbReference type="InterPro" id="IPR050697">
    <property type="entry name" value="Adenylyl/Guanylyl_Cyclase_3/4"/>
</dbReference>
<organism evidence="3">
    <name type="scientific">uncultured Solirubrobacterales bacterium</name>
    <dbReference type="NCBI Taxonomy" id="768556"/>
    <lineage>
        <taxon>Bacteria</taxon>
        <taxon>Bacillati</taxon>
        <taxon>Actinomycetota</taxon>
        <taxon>Thermoleophilia</taxon>
        <taxon>Solirubrobacterales</taxon>
        <taxon>environmental samples</taxon>
    </lineage>
</organism>
<comment type="similarity">
    <text evidence="1">Belongs to the adenylyl cyclase class-3 family.</text>
</comment>
<dbReference type="InterPro" id="IPR029787">
    <property type="entry name" value="Nucleotide_cyclase"/>
</dbReference>
<evidence type="ECO:0000256" key="1">
    <source>
        <dbReference type="ARBA" id="ARBA00005381"/>
    </source>
</evidence>
<feature type="domain" description="Guanylate cyclase" evidence="2">
    <location>
        <begin position="103"/>
        <end position="215"/>
    </location>
</feature>
<dbReference type="SMART" id="SM00044">
    <property type="entry name" value="CYCc"/>
    <property type="match status" value="1"/>
</dbReference>
<dbReference type="PANTHER" id="PTHR43081">
    <property type="entry name" value="ADENYLATE CYCLASE, TERMINAL-DIFFERENTIATION SPECIFIC-RELATED"/>
    <property type="match status" value="1"/>
</dbReference>
<protein>
    <submittedName>
        <fullName evidence="3">Purine cyclase-related protein</fullName>
    </submittedName>
</protein>
<evidence type="ECO:0000259" key="2">
    <source>
        <dbReference type="PROSITE" id="PS50125"/>
    </source>
</evidence>
<dbReference type="GO" id="GO:0004016">
    <property type="term" value="F:adenylate cyclase activity"/>
    <property type="evidence" value="ECO:0007669"/>
    <property type="project" value="UniProtKB-ARBA"/>
</dbReference>
<dbReference type="GO" id="GO:0006171">
    <property type="term" value="P:cAMP biosynthetic process"/>
    <property type="evidence" value="ECO:0007669"/>
    <property type="project" value="TreeGrafter"/>
</dbReference>
<gene>
    <name evidence="3" type="ORF">AVDCRST_MAG17-311</name>
</gene>
<accession>A0A6J4RX31</accession>
<dbReference type="AlphaFoldDB" id="A0A6J4RX31"/>
<evidence type="ECO:0000313" key="3">
    <source>
        <dbReference type="EMBL" id="CAA9483508.1"/>
    </source>
</evidence>
<dbReference type="PANTHER" id="PTHR43081:SF19">
    <property type="entry name" value="PH-SENSITIVE ADENYLATE CYCLASE RV1264"/>
    <property type="match status" value="1"/>
</dbReference>
<dbReference type="PROSITE" id="PS50125">
    <property type="entry name" value="GUANYLATE_CYCLASE_2"/>
    <property type="match status" value="1"/>
</dbReference>
<name>A0A6J4RX31_9ACTN</name>
<dbReference type="SUPFAM" id="SSF55073">
    <property type="entry name" value="Nucleotide cyclase"/>
    <property type="match status" value="1"/>
</dbReference>